<evidence type="ECO:0000256" key="13">
    <source>
        <dbReference type="PIRSR" id="PIRSR000724-2"/>
    </source>
</evidence>
<keyword evidence="7 11" id="KW-0808">Transferase</keyword>
<dbReference type="PANTHER" id="PTHR11406">
    <property type="entry name" value="PHOSPHOGLYCERATE KINASE"/>
    <property type="match status" value="1"/>
</dbReference>
<dbReference type="GO" id="GO:0043531">
    <property type="term" value="F:ADP binding"/>
    <property type="evidence" value="ECO:0007669"/>
    <property type="project" value="TreeGrafter"/>
</dbReference>
<proteinExistence type="inferred from homology"/>
<reference evidence="15 16" key="1">
    <citation type="journal article" date="2017" name="ISME J.">
        <title>Energy and carbon metabolisms in a deep terrestrial subsurface fluid microbial community.</title>
        <authorList>
            <person name="Momper L."/>
            <person name="Jungbluth S.P."/>
            <person name="Lee M.D."/>
            <person name="Amend J.P."/>
        </authorList>
    </citation>
    <scope>NUCLEOTIDE SEQUENCE [LARGE SCALE GENOMIC DNA]</scope>
    <source>
        <strain evidence="15">SURF_17</strain>
    </source>
</reference>
<dbReference type="Pfam" id="PF00162">
    <property type="entry name" value="PGK"/>
    <property type="match status" value="1"/>
</dbReference>
<dbReference type="Proteomes" id="UP000285961">
    <property type="component" value="Unassembled WGS sequence"/>
</dbReference>
<protein>
    <recommendedName>
        <fullName evidence="5 11">Phosphoglycerate kinase</fullName>
        <ecNumber evidence="5 11">2.7.2.3</ecNumber>
    </recommendedName>
</protein>
<dbReference type="GO" id="GO:0005829">
    <property type="term" value="C:cytosol"/>
    <property type="evidence" value="ECO:0007669"/>
    <property type="project" value="TreeGrafter"/>
</dbReference>
<dbReference type="HAMAP" id="MF_00145">
    <property type="entry name" value="Phosphoglyc_kinase"/>
    <property type="match status" value="1"/>
</dbReference>
<dbReference type="FunFam" id="3.40.50.1260:FF:000007">
    <property type="entry name" value="Phosphoglycerate kinase"/>
    <property type="match status" value="1"/>
</dbReference>
<keyword evidence="11" id="KW-0324">Glycolysis</keyword>
<feature type="binding site" evidence="11">
    <location>
        <position position="151"/>
    </location>
    <ligand>
        <name>substrate</name>
    </ligand>
</feature>
<feature type="binding site" evidence="11 13">
    <location>
        <position position="293"/>
    </location>
    <ligand>
        <name>ATP</name>
        <dbReference type="ChEBI" id="CHEBI:30616"/>
    </ligand>
</feature>
<dbReference type="EC" id="2.7.2.3" evidence="5 11"/>
<dbReference type="PIRSF" id="PIRSF000724">
    <property type="entry name" value="Pgk"/>
    <property type="match status" value="1"/>
</dbReference>
<evidence type="ECO:0000256" key="3">
    <source>
        <dbReference type="ARBA" id="ARBA00008982"/>
    </source>
</evidence>
<dbReference type="GO" id="GO:0005524">
    <property type="term" value="F:ATP binding"/>
    <property type="evidence" value="ECO:0007669"/>
    <property type="project" value="UniProtKB-KW"/>
</dbReference>
<feature type="binding site" evidence="11 12">
    <location>
        <begin position="59"/>
        <end position="62"/>
    </location>
    <ligand>
        <name>substrate</name>
    </ligand>
</feature>
<dbReference type="GO" id="GO:0006094">
    <property type="term" value="P:gluconeogenesis"/>
    <property type="evidence" value="ECO:0007669"/>
    <property type="project" value="TreeGrafter"/>
</dbReference>
<evidence type="ECO:0000313" key="16">
    <source>
        <dbReference type="Proteomes" id="UP000285961"/>
    </source>
</evidence>
<feature type="binding site" evidence="11">
    <location>
        <position position="118"/>
    </location>
    <ligand>
        <name>substrate</name>
    </ligand>
</feature>
<keyword evidence="9 11" id="KW-0418">Kinase</keyword>
<dbReference type="InterPro" id="IPR036043">
    <property type="entry name" value="Phosphoglycerate_kinase_sf"/>
</dbReference>
<dbReference type="UniPathway" id="UPA00109">
    <property type="reaction ID" value="UER00185"/>
</dbReference>
<evidence type="ECO:0000256" key="9">
    <source>
        <dbReference type="ARBA" id="ARBA00022777"/>
    </source>
</evidence>
<evidence type="ECO:0000256" key="5">
    <source>
        <dbReference type="ARBA" id="ARBA00013061"/>
    </source>
</evidence>
<comment type="subunit">
    <text evidence="4 11">Monomer.</text>
</comment>
<keyword evidence="10 11" id="KW-0067">ATP-binding</keyword>
<dbReference type="EMBL" id="QZKI01000104">
    <property type="protein sequence ID" value="RJP67392.1"/>
    <property type="molecule type" value="Genomic_DNA"/>
</dbReference>
<comment type="subcellular location">
    <subcellularLocation>
        <location evidence="2 11">Cytoplasm</location>
    </subcellularLocation>
</comment>
<dbReference type="InterPro" id="IPR001576">
    <property type="entry name" value="Phosphoglycerate_kinase"/>
</dbReference>
<dbReference type="AlphaFoldDB" id="A0A419ETV1"/>
<dbReference type="CDD" id="cd00318">
    <property type="entry name" value="Phosphoglycerate_kinase"/>
    <property type="match status" value="1"/>
</dbReference>
<feature type="binding site" evidence="11">
    <location>
        <position position="36"/>
    </location>
    <ligand>
        <name>substrate</name>
    </ligand>
</feature>
<feature type="binding site" evidence="11 13">
    <location>
        <begin position="350"/>
        <end position="353"/>
    </location>
    <ligand>
        <name>ATP</name>
        <dbReference type="ChEBI" id="CHEBI:30616"/>
    </ligand>
</feature>
<evidence type="ECO:0000256" key="14">
    <source>
        <dbReference type="RuleBase" id="RU000532"/>
    </source>
</evidence>
<feature type="binding site" evidence="11 13">
    <location>
        <position position="202"/>
    </location>
    <ligand>
        <name>ATP</name>
        <dbReference type="ChEBI" id="CHEBI:30616"/>
    </ligand>
</feature>
<dbReference type="FunFam" id="3.40.50.1260:FF:000002">
    <property type="entry name" value="Phosphoglycerate kinase"/>
    <property type="match status" value="1"/>
</dbReference>
<dbReference type="InterPro" id="IPR015824">
    <property type="entry name" value="Phosphoglycerate_kinase_N"/>
</dbReference>
<evidence type="ECO:0000256" key="10">
    <source>
        <dbReference type="ARBA" id="ARBA00022840"/>
    </source>
</evidence>
<dbReference type="Gene3D" id="3.40.50.1260">
    <property type="entry name" value="Phosphoglycerate kinase, N-terminal domain"/>
    <property type="match status" value="2"/>
</dbReference>
<evidence type="ECO:0000256" key="1">
    <source>
        <dbReference type="ARBA" id="ARBA00000642"/>
    </source>
</evidence>
<dbReference type="PRINTS" id="PR00477">
    <property type="entry name" value="PHGLYCKINASE"/>
</dbReference>
<evidence type="ECO:0000256" key="7">
    <source>
        <dbReference type="ARBA" id="ARBA00022679"/>
    </source>
</evidence>
<evidence type="ECO:0000256" key="6">
    <source>
        <dbReference type="ARBA" id="ARBA00022490"/>
    </source>
</evidence>
<feature type="binding site" evidence="12">
    <location>
        <position position="151"/>
    </location>
    <ligand>
        <name>(2R)-3-phosphoglycerate</name>
        <dbReference type="ChEBI" id="CHEBI:58272"/>
    </ligand>
</feature>
<keyword evidence="6 11" id="KW-0963">Cytoplasm</keyword>
<evidence type="ECO:0000256" key="4">
    <source>
        <dbReference type="ARBA" id="ARBA00011245"/>
    </source>
</evidence>
<evidence type="ECO:0000256" key="12">
    <source>
        <dbReference type="PIRSR" id="PIRSR000724-1"/>
    </source>
</evidence>
<feature type="binding site" evidence="11 12">
    <location>
        <begin position="21"/>
        <end position="23"/>
    </location>
    <ligand>
        <name>substrate</name>
    </ligand>
</feature>
<feature type="binding site" evidence="12">
    <location>
        <position position="118"/>
    </location>
    <ligand>
        <name>(2R)-3-phosphoglycerate</name>
        <dbReference type="ChEBI" id="CHEBI:58272"/>
    </ligand>
</feature>
<evidence type="ECO:0000256" key="8">
    <source>
        <dbReference type="ARBA" id="ARBA00022741"/>
    </source>
</evidence>
<sequence>MNKLTIKDVDLGGKRIFIRVDFNVPLDDGKVADDTRIVETLPTIKYAVERKAKVILASHLGRPKGKVVDKYRMDPVAARLSELLGKPVQKLDECVGTEIEKAVAAMKPGDVVVLENVRFHEQEEANDEHFSEALARLADIYVNDAFGTAHRAHASTHGITKFIGKSVAGLLMGKEIEYFTTVLNNPARPFVTILGGAKVSDKIGAINNLMDKSDRFLIGGGMAYTFLRTQGHTIGNSLFEEDKVEVARETLEKAKRLKKGFVLPDDNVVAKKFSEDARTQITEGKDINDGWMGLDIGPKTVALFRENLKDARTIVWNGPLGAFEMKPFAEGTRGVAEFVADSGAVSVIGGGDTAAAMKQFGLSGKMSHISTGGGASLEILEGKKLPGIEALTDK</sequence>
<dbReference type="SUPFAM" id="SSF53748">
    <property type="entry name" value="Phosphoglycerate kinase"/>
    <property type="match status" value="1"/>
</dbReference>
<dbReference type="GO" id="GO:0004618">
    <property type="term" value="F:phosphoglycerate kinase activity"/>
    <property type="evidence" value="ECO:0007669"/>
    <property type="project" value="UniProtKB-UniRule"/>
</dbReference>
<gene>
    <name evidence="11" type="primary">pgk</name>
    <name evidence="15" type="ORF">C4532_14590</name>
</gene>
<evidence type="ECO:0000256" key="11">
    <source>
        <dbReference type="HAMAP-Rule" id="MF_00145"/>
    </source>
</evidence>
<comment type="similarity">
    <text evidence="3 11 14">Belongs to the phosphoglycerate kinase family.</text>
</comment>
<dbReference type="PANTHER" id="PTHR11406:SF23">
    <property type="entry name" value="PHOSPHOGLYCERATE KINASE 1, CHLOROPLASTIC-RELATED"/>
    <property type="match status" value="1"/>
</dbReference>
<comment type="catalytic activity">
    <reaction evidence="1 11 14">
        <text>(2R)-3-phosphoglycerate + ATP = (2R)-3-phospho-glyceroyl phosphate + ADP</text>
        <dbReference type="Rhea" id="RHEA:14801"/>
        <dbReference type="ChEBI" id="CHEBI:30616"/>
        <dbReference type="ChEBI" id="CHEBI:57604"/>
        <dbReference type="ChEBI" id="CHEBI:58272"/>
        <dbReference type="ChEBI" id="CHEBI:456216"/>
        <dbReference type="EC" id="2.7.2.3"/>
    </reaction>
</comment>
<comment type="caution">
    <text evidence="15">The sequence shown here is derived from an EMBL/GenBank/DDBJ whole genome shotgun (WGS) entry which is preliminary data.</text>
</comment>
<evidence type="ECO:0000313" key="15">
    <source>
        <dbReference type="EMBL" id="RJP67392.1"/>
    </source>
</evidence>
<name>A0A419ETV1_9BACT</name>
<feature type="binding site" evidence="12">
    <location>
        <position position="36"/>
    </location>
    <ligand>
        <name>(2R)-3-phosphoglycerate</name>
        <dbReference type="ChEBI" id="CHEBI:58272"/>
    </ligand>
</feature>
<keyword evidence="8 11" id="KW-0547">Nucleotide-binding</keyword>
<comment type="pathway">
    <text evidence="11">Carbohydrate degradation; glycolysis; pyruvate from D-glyceraldehyde 3-phosphate: step 2/5.</text>
</comment>
<evidence type="ECO:0000256" key="2">
    <source>
        <dbReference type="ARBA" id="ARBA00004496"/>
    </source>
</evidence>
<feature type="binding site" evidence="11 13">
    <location>
        <position position="324"/>
    </location>
    <ligand>
        <name>ATP</name>
        <dbReference type="ChEBI" id="CHEBI:30616"/>
    </ligand>
</feature>
<accession>A0A419ETV1</accession>
<dbReference type="GO" id="GO:0006096">
    <property type="term" value="P:glycolytic process"/>
    <property type="evidence" value="ECO:0007669"/>
    <property type="project" value="UniProtKB-UniRule"/>
</dbReference>
<organism evidence="15 16">
    <name type="scientific">Candidatus Abyssobacteria bacterium SURF_17</name>
    <dbReference type="NCBI Taxonomy" id="2093361"/>
    <lineage>
        <taxon>Bacteria</taxon>
        <taxon>Pseudomonadati</taxon>
        <taxon>Candidatus Hydrogenedentota</taxon>
        <taxon>Candidatus Abyssobacteria</taxon>
    </lineage>
</organism>